<proteinExistence type="predicted"/>
<evidence type="ECO:0000313" key="2">
    <source>
        <dbReference type="Proteomes" id="UP001428341"/>
    </source>
</evidence>
<accession>A0AAP0LJ40</accession>
<sequence length="74" mass="8256">MARHVWARHEWARARARVGTARVPGWHGTARHEMNSEHEHALASFDGPGPARHGPLAILNCNLLNYNGFSFKGC</sequence>
<name>A0AAP0LJ40_9ROSI</name>
<dbReference type="EMBL" id="JBCGBO010000025">
    <property type="protein sequence ID" value="KAK9174972.1"/>
    <property type="molecule type" value="Genomic_DNA"/>
</dbReference>
<protein>
    <submittedName>
        <fullName evidence="1">Uncharacterized protein</fullName>
    </submittedName>
</protein>
<dbReference type="AlphaFoldDB" id="A0AAP0LJ40"/>
<reference evidence="1 2" key="1">
    <citation type="submission" date="2024-05" db="EMBL/GenBank/DDBJ databases">
        <title>Haplotype-resolved chromosome-level genome assembly of Huyou (Citrus changshanensis).</title>
        <authorList>
            <person name="Miao C."/>
            <person name="Chen W."/>
            <person name="Wu Y."/>
            <person name="Wang L."/>
            <person name="Zhao S."/>
            <person name="Grierson D."/>
            <person name="Xu C."/>
            <person name="Chen K."/>
        </authorList>
    </citation>
    <scope>NUCLEOTIDE SEQUENCE [LARGE SCALE GENOMIC DNA]</scope>
    <source>
        <strain evidence="1">01-14</strain>
        <tissue evidence="1">Leaf</tissue>
    </source>
</reference>
<comment type="caution">
    <text evidence="1">The sequence shown here is derived from an EMBL/GenBank/DDBJ whole genome shotgun (WGS) entry which is preliminary data.</text>
</comment>
<keyword evidence="2" id="KW-1185">Reference proteome</keyword>
<organism evidence="1 2">
    <name type="scientific">Citrus x changshan-huyou</name>
    <dbReference type="NCBI Taxonomy" id="2935761"/>
    <lineage>
        <taxon>Eukaryota</taxon>
        <taxon>Viridiplantae</taxon>
        <taxon>Streptophyta</taxon>
        <taxon>Embryophyta</taxon>
        <taxon>Tracheophyta</taxon>
        <taxon>Spermatophyta</taxon>
        <taxon>Magnoliopsida</taxon>
        <taxon>eudicotyledons</taxon>
        <taxon>Gunneridae</taxon>
        <taxon>Pentapetalae</taxon>
        <taxon>rosids</taxon>
        <taxon>malvids</taxon>
        <taxon>Sapindales</taxon>
        <taxon>Rutaceae</taxon>
        <taxon>Aurantioideae</taxon>
        <taxon>Citrus</taxon>
    </lineage>
</organism>
<gene>
    <name evidence="1" type="ORF">WN944_026976</name>
</gene>
<dbReference type="Proteomes" id="UP001428341">
    <property type="component" value="Unassembled WGS sequence"/>
</dbReference>
<evidence type="ECO:0000313" key="1">
    <source>
        <dbReference type="EMBL" id="KAK9174972.1"/>
    </source>
</evidence>